<sequence length="476" mass="52499">MSRDVSATITVIIAVPLSRCGTAAVHFNLCACMRPASPQPCVGLAVARPWPTHPLVGRLSACASLLASPSVGVIWQPPANFWRFAIFRPTVKNLFAATQFGLILTLVHYYNKETFHYFLANMSFNSDHSVIRLFIFKKKVEITKADLGIFLNLRTEGIRAHTLTNSSDFDWSEINNVIRGHGGVTHVPKVSTLSKKARIIQHVLRTSIIPKVGDRVNITPLISIVTYLIMTSQPIDEAQLIIDYLYGLSEIGHVSHKRKKNIALGHLVTYILEKKYDLVHPIQDFEEPLYYNDGSFRAIFHKETHIISDSEEEPEPAPTPAPPPAPTGKSDSLLTLGECEQPKGSLPTLGECEQPKGSLPTLGECEQTKGSLPTLGMRCPGHAATAGESCSYQIWLNPQCGAAHSGQCPQNIAAPMQQRRRQSGSPIDQTSQSTDQMESAGGEEQDPEWELEREPPPPQPPEVPHPQSGDEYYEGY</sequence>
<keyword evidence="3" id="KW-1185">Reference proteome</keyword>
<feature type="compositionally biased region" description="Polar residues" evidence="1">
    <location>
        <begin position="423"/>
        <end position="437"/>
    </location>
</feature>
<feature type="region of interest" description="Disordered" evidence="1">
    <location>
        <begin position="415"/>
        <end position="476"/>
    </location>
</feature>
<dbReference type="EMBL" id="KZ501833">
    <property type="protein sequence ID" value="PKU87888.1"/>
    <property type="molecule type" value="Genomic_DNA"/>
</dbReference>
<gene>
    <name evidence="2" type="ORF">MA16_Dca013103</name>
</gene>
<organism evidence="2 3">
    <name type="scientific">Dendrobium catenatum</name>
    <dbReference type="NCBI Taxonomy" id="906689"/>
    <lineage>
        <taxon>Eukaryota</taxon>
        <taxon>Viridiplantae</taxon>
        <taxon>Streptophyta</taxon>
        <taxon>Embryophyta</taxon>
        <taxon>Tracheophyta</taxon>
        <taxon>Spermatophyta</taxon>
        <taxon>Magnoliopsida</taxon>
        <taxon>Liliopsida</taxon>
        <taxon>Asparagales</taxon>
        <taxon>Orchidaceae</taxon>
        <taxon>Epidendroideae</taxon>
        <taxon>Malaxideae</taxon>
        <taxon>Dendrobiinae</taxon>
        <taxon>Dendrobium</taxon>
    </lineage>
</organism>
<evidence type="ECO:0000313" key="2">
    <source>
        <dbReference type="EMBL" id="PKU87888.1"/>
    </source>
</evidence>
<feature type="compositionally biased region" description="Pro residues" evidence="1">
    <location>
        <begin position="316"/>
        <end position="326"/>
    </location>
</feature>
<dbReference type="AlphaFoldDB" id="A0A2I0XJ07"/>
<proteinExistence type="predicted"/>
<feature type="region of interest" description="Disordered" evidence="1">
    <location>
        <begin position="308"/>
        <end position="365"/>
    </location>
</feature>
<protein>
    <submittedName>
        <fullName evidence="2">Uncharacterized protein</fullName>
    </submittedName>
</protein>
<evidence type="ECO:0000256" key="1">
    <source>
        <dbReference type="SAM" id="MobiDB-lite"/>
    </source>
</evidence>
<evidence type="ECO:0000313" key="3">
    <source>
        <dbReference type="Proteomes" id="UP000233837"/>
    </source>
</evidence>
<reference evidence="2 3" key="2">
    <citation type="journal article" date="2017" name="Nature">
        <title>The Apostasia genome and the evolution of orchids.</title>
        <authorList>
            <person name="Zhang G.Q."/>
            <person name="Liu K.W."/>
            <person name="Li Z."/>
            <person name="Lohaus R."/>
            <person name="Hsiao Y.Y."/>
            <person name="Niu S.C."/>
            <person name="Wang J.Y."/>
            <person name="Lin Y.C."/>
            <person name="Xu Q."/>
            <person name="Chen L.J."/>
            <person name="Yoshida K."/>
            <person name="Fujiwara S."/>
            <person name="Wang Z.W."/>
            <person name="Zhang Y.Q."/>
            <person name="Mitsuda N."/>
            <person name="Wang M."/>
            <person name="Liu G.H."/>
            <person name="Pecoraro L."/>
            <person name="Huang H.X."/>
            <person name="Xiao X.J."/>
            <person name="Lin M."/>
            <person name="Wu X.Y."/>
            <person name="Wu W.L."/>
            <person name="Chen Y.Y."/>
            <person name="Chang S.B."/>
            <person name="Sakamoto S."/>
            <person name="Ohme-Takagi M."/>
            <person name="Yagi M."/>
            <person name="Zeng S.J."/>
            <person name="Shen C.Y."/>
            <person name="Yeh C.M."/>
            <person name="Luo Y.B."/>
            <person name="Tsai W.C."/>
            <person name="Van de Peer Y."/>
            <person name="Liu Z.J."/>
        </authorList>
    </citation>
    <scope>NUCLEOTIDE SEQUENCE [LARGE SCALE GENOMIC DNA]</scope>
    <source>
        <tissue evidence="2">The whole plant</tissue>
    </source>
</reference>
<dbReference type="Proteomes" id="UP000233837">
    <property type="component" value="Unassembled WGS sequence"/>
</dbReference>
<accession>A0A2I0XJ07</accession>
<name>A0A2I0XJ07_9ASPA</name>
<reference evidence="2 3" key="1">
    <citation type="journal article" date="2016" name="Sci. Rep.">
        <title>The Dendrobium catenatum Lindl. genome sequence provides insights into polysaccharide synthase, floral development and adaptive evolution.</title>
        <authorList>
            <person name="Zhang G.Q."/>
            <person name="Xu Q."/>
            <person name="Bian C."/>
            <person name="Tsai W.C."/>
            <person name="Yeh C.M."/>
            <person name="Liu K.W."/>
            <person name="Yoshida K."/>
            <person name="Zhang L.S."/>
            <person name="Chang S.B."/>
            <person name="Chen F."/>
            <person name="Shi Y."/>
            <person name="Su Y.Y."/>
            <person name="Zhang Y.Q."/>
            <person name="Chen L.J."/>
            <person name="Yin Y."/>
            <person name="Lin M."/>
            <person name="Huang H."/>
            <person name="Deng H."/>
            <person name="Wang Z.W."/>
            <person name="Zhu S.L."/>
            <person name="Zhao X."/>
            <person name="Deng C."/>
            <person name="Niu S.C."/>
            <person name="Huang J."/>
            <person name="Wang M."/>
            <person name="Liu G.H."/>
            <person name="Yang H.J."/>
            <person name="Xiao X.J."/>
            <person name="Hsiao Y.Y."/>
            <person name="Wu W.L."/>
            <person name="Chen Y.Y."/>
            <person name="Mitsuda N."/>
            <person name="Ohme-Takagi M."/>
            <person name="Luo Y.B."/>
            <person name="Van de Peer Y."/>
            <person name="Liu Z.J."/>
        </authorList>
    </citation>
    <scope>NUCLEOTIDE SEQUENCE [LARGE SCALE GENOMIC DNA]</scope>
    <source>
        <tissue evidence="2">The whole plant</tissue>
    </source>
</reference>